<evidence type="ECO:0000313" key="2">
    <source>
        <dbReference type="Proteomes" id="UP001165065"/>
    </source>
</evidence>
<dbReference type="InterPro" id="IPR029063">
    <property type="entry name" value="SAM-dependent_MTases_sf"/>
</dbReference>
<dbReference type="EMBL" id="BRYA01000165">
    <property type="protein sequence ID" value="GMI42047.1"/>
    <property type="molecule type" value="Genomic_DNA"/>
</dbReference>
<proteinExistence type="predicted"/>
<name>A0A9W7GER2_9STRA</name>
<dbReference type="Proteomes" id="UP001165065">
    <property type="component" value="Unassembled WGS sequence"/>
</dbReference>
<gene>
    <name evidence="1" type="ORF">TrCOL_g1743</name>
</gene>
<accession>A0A9W7GER2</accession>
<dbReference type="Gene3D" id="3.40.50.150">
    <property type="entry name" value="Vaccinia Virus protein VP39"/>
    <property type="match status" value="1"/>
</dbReference>
<dbReference type="AlphaFoldDB" id="A0A9W7GER2"/>
<organism evidence="1 2">
    <name type="scientific">Triparma columacea</name>
    <dbReference type="NCBI Taxonomy" id="722753"/>
    <lineage>
        <taxon>Eukaryota</taxon>
        <taxon>Sar</taxon>
        <taxon>Stramenopiles</taxon>
        <taxon>Ochrophyta</taxon>
        <taxon>Bolidophyceae</taxon>
        <taxon>Parmales</taxon>
        <taxon>Triparmaceae</taxon>
        <taxon>Triparma</taxon>
    </lineage>
</organism>
<sequence length="344" mass="37245">MSDDLCNLFTISTSDYSTRNFNLEIVSTSTPLPTSCLSSPAASTDFDDTGSVVWPVSVLLSQYVVNWYHDRYLPPSAASPSPSGSSPRPQLLELGAGVGLPSRSLLDLVKLVPSLPKPSVVATDGRDAYVSNDGVLALNVAGEKGGNVRKVVWGNEEDVDGLLKGGEGKGEEGERKKVKTLGSDFTSTAPAKKPTIKGEGRENTKRALLKDYLSQQARGGHVNEKSLENWRDITQGEPNMVTKTMKQVKRTINDSYDPAVTWEKLSIRNQDVEEMKKFCNKVVDWVDADVRSLEGKSTLQPGQKSKTVNTVVSIANRIQKVQAGKKKNQAKNTSIVGAFFGGGK</sequence>
<evidence type="ECO:0000313" key="1">
    <source>
        <dbReference type="EMBL" id="GMI42047.1"/>
    </source>
</evidence>
<protein>
    <submittedName>
        <fullName evidence="1">Uncharacterized protein</fullName>
    </submittedName>
</protein>
<comment type="caution">
    <text evidence="1">The sequence shown here is derived from an EMBL/GenBank/DDBJ whole genome shotgun (WGS) entry which is preliminary data.</text>
</comment>
<keyword evidence="2" id="KW-1185">Reference proteome</keyword>
<reference evidence="2" key="1">
    <citation type="journal article" date="2023" name="Commun. Biol.">
        <title>Genome analysis of Parmales, the sister group of diatoms, reveals the evolutionary specialization of diatoms from phago-mixotrophs to photoautotrophs.</title>
        <authorList>
            <person name="Ban H."/>
            <person name="Sato S."/>
            <person name="Yoshikawa S."/>
            <person name="Yamada K."/>
            <person name="Nakamura Y."/>
            <person name="Ichinomiya M."/>
            <person name="Sato N."/>
            <person name="Blanc-Mathieu R."/>
            <person name="Endo H."/>
            <person name="Kuwata A."/>
            <person name="Ogata H."/>
        </authorList>
    </citation>
    <scope>NUCLEOTIDE SEQUENCE [LARGE SCALE GENOMIC DNA]</scope>
</reference>
<dbReference type="OrthoDB" id="10508056at2759"/>